<dbReference type="PROSITE" id="PS00783">
    <property type="entry name" value="RIBOSOMAL_L13"/>
    <property type="match status" value="1"/>
</dbReference>
<name>A0A6N9TL67_DISTH</name>
<dbReference type="AlphaFoldDB" id="A0A6N9TL67"/>
<keyword evidence="10" id="KW-1185">Reference proteome</keyword>
<dbReference type="NCBIfam" id="TIGR01066">
    <property type="entry name" value="rplM_bact"/>
    <property type="match status" value="1"/>
</dbReference>
<dbReference type="FunFam" id="3.90.1180.10:FF:000001">
    <property type="entry name" value="50S ribosomal protein L13"/>
    <property type="match status" value="1"/>
</dbReference>
<evidence type="ECO:0000256" key="2">
    <source>
        <dbReference type="ARBA" id="ARBA00022980"/>
    </source>
</evidence>
<dbReference type="PANTHER" id="PTHR11545:SF2">
    <property type="entry name" value="LARGE RIBOSOMAL SUBUNIT PROTEIN UL13M"/>
    <property type="match status" value="1"/>
</dbReference>
<dbReference type="GO" id="GO:0006412">
    <property type="term" value="P:translation"/>
    <property type="evidence" value="ECO:0007669"/>
    <property type="project" value="UniProtKB-UniRule"/>
</dbReference>
<evidence type="ECO:0000256" key="3">
    <source>
        <dbReference type="ARBA" id="ARBA00023274"/>
    </source>
</evidence>
<evidence type="ECO:0000256" key="7">
    <source>
        <dbReference type="RuleBase" id="RU003878"/>
    </source>
</evidence>
<dbReference type="GO" id="GO:0017148">
    <property type="term" value="P:negative regulation of translation"/>
    <property type="evidence" value="ECO:0007669"/>
    <property type="project" value="TreeGrafter"/>
</dbReference>
<dbReference type="SUPFAM" id="SSF52161">
    <property type="entry name" value="Ribosomal protein L13"/>
    <property type="match status" value="1"/>
</dbReference>
<sequence>MKTPLPKVNDIQRNWYVVDADGEVLGRLASRIATRLRGKHKPIFTPHLDTGDFVVVVNAEKVRLTGGKLDKKLYRRHTGYLGGLKTATARTMLEKRPEEVLRLAVRRMLPKNRLGRRQLKKLKIYRGPEHPHQAQKPEPLRFTP</sequence>
<dbReference type="GO" id="GO:0003729">
    <property type="term" value="F:mRNA binding"/>
    <property type="evidence" value="ECO:0007669"/>
    <property type="project" value="UniProtKB-ARBA"/>
</dbReference>
<evidence type="ECO:0000313" key="10">
    <source>
        <dbReference type="Proteomes" id="UP000469346"/>
    </source>
</evidence>
<dbReference type="GO" id="GO:0003735">
    <property type="term" value="F:structural constituent of ribosome"/>
    <property type="evidence" value="ECO:0007669"/>
    <property type="project" value="InterPro"/>
</dbReference>
<evidence type="ECO:0000256" key="4">
    <source>
        <dbReference type="ARBA" id="ARBA00035201"/>
    </source>
</evidence>
<dbReference type="PIRSF" id="PIRSF002181">
    <property type="entry name" value="Ribosomal_L13"/>
    <property type="match status" value="1"/>
</dbReference>
<dbReference type="InterPro" id="IPR005823">
    <property type="entry name" value="Ribosomal_uL13_bac-type"/>
</dbReference>
<dbReference type="InterPro" id="IPR036899">
    <property type="entry name" value="Ribosomal_uL13_sf"/>
</dbReference>
<comment type="subunit">
    <text evidence="5">Part of the 50S ribosomal subunit.</text>
</comment>
<comment type="caution">
    <text evidence="9">The sequence shown here is derived from an EMBL/GenBank/DDBJ whole genome shotgun (WGS) entry which is preliminary data.</text>
</comment>
<evidence type="ECO:0000256" key="8">
    <source>
        <dbReference type="SAM" id="MobiDB-lite"/>
    </source>
</evidence>
<dbReference type="Pfam" id="PF00572">
    <property type="entry name" value="Ribosomal_L13"/>
    <property type="match status" value="1"/>
</dbReference>
<keyword evidence="3 5" id="KW-0687">Ribonucleoprotein</keyword>
<organism evidence="9 10">
    <name type="scientific">Dissulfurirhabdus thermomarina</name>
    <dbReference type="NCBI Taxonomy" id="1765737"/>
    <lineage>
        <taxon>Bacteria</taxon>
        <taxon>Deltaproteobacteria</taxon>
        <taxon>Dissulfurirhabdaceae</taxon>
        <taxon>Dissulfurirhabdus</taxon>
    </lineage>
</organism>
<protein>
    <recommendedName>
        <fullName evidence="4 5">Large ribosomal subunit protein uL13</fullName>
    </recommendedName>
</protein>
<accession>A0A6N9TL67</accession>
<dbReference type="HAMAP" id="MF_01366">
    <property type="entry name" value="Ribosomal_uL13"/>
    <property type="match status" value="1"/>
</dbReference>
<dbReference type="InterPro" id="IPR023563">
    <property type="entry name" value="Ribosomal_uL13_CS"/>
</dbReference>
<dbReference type="CDD" id="cd00392">
    <property type="entry name" value="Ribosomal_L13"/>
    <property type="match status" value="1"/>
</dbReference>
<comment type="similarity">
    <text evidence="1 5 6">Belongs to the universal ribosomal protein uL13 family.</text>
</comment>
<dbReference type="Gene3D" id="3.90.1180.10">
    <property type="entry name" value="Ribosomal protein L13"/>
    <property type="match status" value="1"/>
</dbReference>
<dbReference type="Proteomes" id="UP000469346">
    <property type="component" value="Unassembled WGS sequence"/>
</dbReference>
<dbReference type="EMBL" id="JAAGRR010000029">
    <property type="protein sequence ID" value="NDY42011.1"/>
    <property type="molecule type" value="Genomic_DNA"/>
</dbReference>
<evidence type="ECO:0000313" key="9">
    <source>
        <dbReference type="EMBL" id="NDY42011.1"/>
    </source>
</evidence>
<keyword evidence="2 5" id="KW-0689">Ribosomal protein</keyword>
<dbReference type="GO" id="GO:0022625">
    <property type="term" value="C:cytosolic large ribosomal subunit"/>
    <property type="evidence" value="ECO:0007669"/>
    <property type="project" value="TreeGrafter"/>
</dbReference>
<evidence type="ECO:0000256" key="6">
    <source>
        <dbReference type="RuleBase" id="RU003877"/>
    </source>
</evidence>
<comment type="function">
    <text evidence="5 7">This protein is one of the early assembly proteins of the 50S ribosomal subunit, although it is not seen to bind rRNA by itself. It is important during the early stages of 50S assembly.</text>
</comment>
<evidence type="ECO:0000256" key="5">
    <source>
        <dbReference type="HAMAP-Rule" id="MF_01366"/>
    </source>
</evidence>
<gene>
    <name evidence="5 7 9" type="primary">rplM</name>
    <name evidence="9" type="ORF">G3N55_03990</name>
</gene>
<dbReference type="InterPro" id="IPR005822">
    <property type="entry name" value="Ribosomal_uL13"/>
</dbReference>
<evidence type="ECO:0000256" key="1">
    <source>
        <dbReference type="ARBA" id="ARBA00006227"/>
    </source>
</evidence>
<dbReference type="PANTHER" id="PTHR11545">
    <property type="entry name" value="RIBOSOMAL PROTEIN L13"/>
    <property type="match status" value="1"/>
</dbReference>
<reference evidence="9 10" key="1">
    <citation type="submission" date="2020-02" db="EMBL/GenBank/DDBJ databases">
        <title>Comparative genomics of sulfur disproportionating microorganisms.</title>
        <authorList>
            <person name="Ward L.M."/>
            <person name="Bertran E."/>
            <person name="Johnston D.T."/>
        </authorList>
    </citation>
    <scope>NUCLEOTIDE SEQUENCE [LARGE SCALE GENOMIC DNA]</scope>
    <source>
        <strain evidence="9 10">DSM 100025</strain>
    </source>
</reference>
<dbReference type="RefSeq" id="WP_163298159.1">
    <property type="nucleotide sequence ID" value="NZ_JAAGRR010000029.1"/>
</dbReference>
<feature type="region of interest" description="Disordered" evidence="8">
    <location>
        <begin position="122"/>
        <end position="144"/>
    </location>
</feature>
<proteinExistence type="inferred from homology"/>